<comment type="caution">
    <text evidence="2">The sequence shown here is derived from an EMBL/GenBank/DDBJ whole genome shotgun (WGS) entry which is preliminary data.</text>
</comment>
<dbReference type="Gene3D" id="2.60.40.10">
    <property type="entry name" value="Immunoglobulins"/>
    <property type="match status" value="1"/>
</dbReference>
<dbReference type="InterPro" id="IPR000535">
    <property type="entry name" value="MSP_dom"/>
</dbReference>
<dbReference type="InterPro" id="IPR013783">
    <property type="entry name" value="Ig-like_fold"/>
</dbReference>
<protein>
    <submittedName>
        <fullName evidence="2">MSP domain protein</fullName>
    </submittedName>
</protein>
<organism evidence="2 3">
    <name type="scientific">Ancylostoma caninum</name>
    <name type="common">Dog hookworm</name>
    <dbReference type="NCBI Taxonomy" id="29170"/>
    <lineage>
        <taxon>Eukaryota</taxon>
        <taxon>Metazoa</taxon>
        <taxon>Ecdysozoa</taxon>
        <taxon>Nematoda</taxon>
        <taxon>Chromadorea</taxon>
        <taxon>Rhabditida</taxon>
        <taxon>Rhabditina</taxon>
        <taxon>Rhabditomorpha</taxon>
        <taxon>Strongyloidea</taxon>
        <taxon>Ancylostomatidae</taxon>
        <taxon>Ancylostomatinae</taxon>
        <taxon>Ancylostoma</taxon>
    </lineage>
</organism>
<sequence length="111" mass="12654">MALATFPYTMVFDASGCNRHYTLININTGQTNLVYKIKCNNFNKYQFKPVEGFIGAGETQKIEITRTKGPPGKDLFFLHYAVAPLDSKDPQEVCTYLRPITQIFVNMFAYL</sequence>
<dbReference type="PANTHER" id="PTHR22947:SF39">
    <property type="entry name" value="MSP DOMAIN-CONTAINING PROTEIN"/>
    <property type="match status" value="1"/>
</dbReference>
<evidence type="ECO:0000259" key="1">
    <source>
        <dbReference type="PROSITE" id="PS50202"/>
    </source>
</evidence>
<evidence type="ECO:0000313" key="2">
    <source>
        <dbReference type="EMBL" id="RCN49520.1"/>
    </source>
</evidence>
<dbReference type="Pfam" id="PF00635">
    <property type="entry name" value="Motile_Sperm"/>
    <property type="match status" value="1"/>
</dbReference>
<proteinExistence type="predicted"/>
<dbReference type="InterPro" id="IPR008962">
    <property type="entry name" value="PapD-like_sf"/>
</dbReference>
<dbReference type="EMBL" id="JOJR01000033">
    <property type="protein sequence ID" value="RCN49520.1"/>
    <property type="molecule type" value="Genomic_DNA"/>
</dbReference>
<dbReference type="PROSITE" id="PS50202">
    <property type="entry name" value="MSP"/>
    <property type="match status" value="1"/>
</dbReference>
<dbReference type="AlphaFoldDB" id="A0A368H2M1"/>
<accession>A0A368H2M1</accession>
<dbReference type="SUPFAM" id="SSF49354">
    <property type="entry name" value="PapD-like"/>
    <property type="match status" value="1"/>
</dbReference>
<reference evidence="2 3" key="1">
    <citation type="submission" date="2014-10" db="EMBL/GenBank/DDBJ databases">
        <title>Draft genome of the hookworm Ancylostoma caninum.</title>
        <authorList>
            <person name="Mitreva M."/>
        </authorList>
    </citation>
    <scope>NUCLEOTIDE SEQUENCE [LARGE SCALE GENOMIC DNA]</scope>
    <source>
        <strain evidence="2 3">Baltimore</strain>
    </source>
</reference>
<dbReference type="STRING" id="29170.A0A368H2M1"/>
<name>A0A368H2M1_ANCCA</name>
<dbReference type="Proteomes" id="UP000252519">
    <property type="component" value="Unassembled WGS sequence"/>
</dbReference>
<dbReference type="PANTHER" id="PTHR22947">
    <property type="entry name" value="MAJOR SPERM PROTEIN"/>
    <property type="match status" value="1"/>
</dbReference>
<keyword evidence="3" id="KW-1185">Reference proteome</keyword>
<feature type="domain" description="MSP" evidence="1">
    <location>
        <begin position="2"/>
        <end position="111"/>
    </location>
</feature>
<evidence type="ECO:0000313" key="3">
    <source>
        <dbReference type="Proteomes" id="UP000252519"/>
    </source>
</evidence>
<dbReference type="OrthoDB" id="5785746at2759"/>
<gene>
    <name evidence="2" type="ORF">ANCCAN_04461</name>
</gene>
<dbReference type="InterPro" id="IPR051774">
    <property type="entry name" value="Sperm-specific_class_P"/>
</dbReference>